<gene>
    <name evidence="1" type="ORF">CEPIT_LOCUS28613</name>
</gene>
<organism evidence="1 2">
    <name type="scientific">Cuscuta epithymum</name>
    <dbReference type="NCBI Taxonomy" id="186058"/>
    <lineage>
        <taxon>Eukaryota</taxon>
        <taxon>Viridiplantae</taxon>
        <taxon>Streptophyta</taxon>
        <taxon>Embryophyta</taxon>
        <taxon>Tracheophyta</taxon>
        <taxon>Spermatophyta</taxon>
        <taxon>Magnoliopsida</taxon>
        <taxon>eudicotyledons</taxon>
        <taxon>Gunneridae</taxon>
        <taxon>Pentapetalae</taxon>
        <taxon>asterids</taxon>
        <taxon>lamiids</taxon>
        <taxon>Solanales</taxon>
        <taxon>Convolvulaceae</taxon>
        <taxon>Cuscuteae</taxon>
        <taxon>Cuscuta</taxon>
        <taxon>Cuscuta subgen. Cuscuta</taxon>
    </lineage>
</organism>
<evidence type="ECO:0000313" key="1">
    <source>
        <dbReference type="EMBL" id="CAH9127809.1"/>
    </source>
</evidence>
<comment type="caution">
    <text evidence="1">The sequence shown here is derived from an EMBL/GenBank/DDBJ whole genome shotgun (WGS) entry which is preliminary data.</text>
</comment>
<dbReference type="AlphaFoldDB" id="A0AAV0EX05"/>
<keyword evidence="2" id="KW-1185">Reference proteome</keyword>
<protein>
    <submittedName>
        <fullName evidence="1">Uncharacterized protein</fullName>
    </submittedName>
</protein>
<sequence>MQEERLVDILDFFLVVEGNKEQMKAVAVTIMKCLKEDLRCRPCMREVEVERQGLINATNGATLSTQQAVVDSSRVNMIGQFHPQEVIDATNGASRVRNKLAMTLLELIR</sequence>
<evidence type="ECO:0000313" key="2">
    <source>
        <dbReference type="Proteomes" id="UP001152523"/>
    </source>
</evidence>
<proteinExistence type="predicted"/>
<name>A0AAV0EX05_9ASTE</name>
<dbReference type="EMBL" id="CAMAPF010000948">
    <property type="protein sequence ID" value="CAH9127809.1"/>
    <property type="molecule type" value="Genomic_DNA"/>
</dbReference>
<reference evidence="1" key="1">
    <citation type="submission" date="2022-07" db="EMBL/GenBank/DDBJ databases">
        <authorList>
            <person name="Macas J."/>
            <person name="Novak P."/>
            <person name="Neumann P."/>
        </authorList>
    </citation>
    <scope>NUCLEOTIDE SEQUENCE</scope>
</reference>
<accession>A0AAV0EX05</accession>
<dbReference type="Proteomes" id="UP001152523">
    <property type="component" value="Unassembled WGS sequence"/>
</dbReference>